<dbReference type="AlphaFoldDB" id="A0A3M8P322"/>
<gene>
    <name evidence="1" type="ORF">EEX84_16140</name>
</gene>
<dbReference type="Pfam" id="PF13315">
    <property type="entry name" value="DUF4085"/>
    <property type="match status" value="1"/>
</dbReference>
<protein>
    <submittedName>
        <fullName evidence="1">DUF4085 family protein</fullName>
    </submittedName>
</protein>
<comment type="caution">
    <text evidence="1">The sequence shown here is derived from an EMBL/GenBank/DDBJ whole genome shotgun (WGS) entry which is preliminary data.</text>
</comment>
<dbReference type="Proteomes" id="UP000275473">
    <property type="component" value="Unassembled WGS sequence"/>
</dbReference>
<dbReference type="RefSeq" id="WP_123166683.1">
    <property type="nucleotide sequence ID" value="NZ_RIAX01000023.1"/>
</dbReference>
<dbReference type="EMBL" id="RIAX01000023">
    <property type="protein sequence ID" value="RNF38122.1"/>
    <property type="molecule type" value="Genomic_DNA"/>
</dbReference>
<reference evidence="1 2" key="1">
    <citation type="journal article" date="2018" name="Int. J. Syst. Evol. Microbiol.">
        <title>Planococcus salinus sp. nov., a moderately halophilic bacterium isolated from a saline-alkali soil.</title>
        <authorList>
            <person name="Gan L."/>
        </authorList>
    </citation>
    <scope>NUCLEOTIDE SEQUENCE [LARGE SCALE GENOMIC DNA]</scope>
    <source>
        <strain evidence="1 2">LCB217</strain>
    </source>
</reference>
<dbReference type="OrthoDB" id="2563891at2"/>
<evidence type="ECO:0000313" key="2">
    <source>
        <dbReference type="Proteomes" id="UP000275473"/>
    </source>
</evidence>
<dbReference type="InterPro" id="IPR025144">
    <property type="entry name" value="DUF4085"/>
</dbReference>
<evidence type="ECO:0000313" key="1">
    <source>
        <dbReference type="EMBL" id="RNF38122.1"/>
    </source>
</evidence>
<accession>A0A3M8P322</accession>
<proteinExistence type="predicted"/>
<name>A0A3M8P322_9BACL</name>
<keyword evidence="2" id="KW-1185">Reference proteome</keyword>
<organism evidence="1 2">
    <name type="scientific">Planococcus salinus</name>
    <dbReference type="NCBI Taxonomy" id="1848460"/>
    <lineage>
        <taxon>Bacteria</taxon>
        <taxon>Bacillati</taxon>
        <taxon>Bacillota</taxon>
        <taxon>Bacilli</taxon>
        <taxon>Bacillales</taxon>
        <taxon>Caryophanaceae</taxon>
        <taxon>Planococcus</taxon>
    </lineage>
</organism>
<sequence length="218" mass="25632">MKYFTKEWYDEMQVSGFLAFHETVEEWEEELAYYKEEGIDYEEINRRNLEDIRADLLKFLPEPFYPYIQDGTISTGFPSLELREMAKQWEREHEARLEALGDEYSRHYDSIKNRLPAGAIQLMEQSLHDATVISVEKAQEEMLIIKLDCSGGFHYFTDIQLTFTGVTEADIPTEFAGAWWLYNEIYLTEHGFELHVLFDSPMVEAKIIAQDVTIKIMD</sequence>